<dbReference type="GO" id="GO:0016102">
    <property type="term" value="P:diterpenoid biosynthetic process"/>
    <property type="evidence" value="ECO:0007669"/>
    <property type="project" value="InterPro"/>
</dbReference>
<dbReference type="InterPro" id="IPR008930">
    <property type="entry name" value="Terpenoid_cyclase/PrenylTrfase"/>
</dbReference>
<dbReference type="Gene3D" id="1.10.600.10">
    <property type="entry name" value="Farnesyl Diphosphate Synthase"/>
    <property type="match status" value="1"/>
</dbReference>
<dbReference type="SUPFAM" id="SSF48239">
    <property type="entry name" value="Terpenoid cyclases/Protein prenyltransferases"/>
    <property type="match status" value="1"/>
</dbReference>
<evidence type="ECO:0000256" key="3">
    <source>
        <dbReference type="ARBA" id="ARBA00022842"/>
    </source>
</evidence>
<dbReference type="GO" id="GO:0009507">
    <property type="term" value="C:chloroplast"/>
    <property type="evidence" value="ECO:0007669"/>
    <property type="project" value="UniProtKB-ARBA"/>
</dbReference>
<dbReference type="FunFam" id="1.10.600.10:FF:000007">
    <property type="entry name" value="Isoprene synthase, chloroplastic"/>
    <property type="match status" value="1"/>
</dbReference>
<dbReference type="GO" id="GO:0010333">
    <property type="term" value="F:terpene synthase activity"/>
    <property type="evidence" value="ECO:0007669"/>
    <property type="project" value="InterPro"/>
</dbReference>
<accession>A0AAQ3JMC2</accession>
<evidence type="ECO:0000259" key="5">
    <source>
        <dbReference type="Pfam" id="PF03936"/>
    </source>
</evidence>
<dbReference type="SFLD" id="SFLDS00005">
    <property type="entry name" value="Isoprenoid_Synthase_Type_I"/>
    <property type="match status" value="1"/>
</dbReference>
<sequence>MLSLYLRAPSFNVFNLDGLRQATAPKKQPCRHLPRICCATTTFEQPPLRRSGNYHPNLWTDDYVQSLTTNLKVEDEEVNVRRISKLKEDVTKLICEKKELADQIQLIDHLQQLGVAYHFKDEIKDALWSMYGNLEDTRILLKDNLHATALLFRLLRENGHDVPQDIFNRFKDENGNFKASLRHQTAAMLSLYEASFLAKEGEEVLNEAMQFTTEHLRNFMRSEESFDLQPQYLRKQVGRALDAPLTWRIERAQTRWFIEAATTINPLLLELAKRDFNTVQSIYKKELTQLSKWWTELGLPQRLPFFRDRLMENYLWAVGWDFEPQLWRSRLMQTKSNCFITLIDDIYDVYGTLDELELFTDAVDRWDVNAIDKLPEYMKIAFLALFNMVHDAGYMIMKEKGLDVIPYLKRAWADQCKAFLVEAKWYHQGHKPKLGEYLDNAYISVSGLLILCNAYCMSKDLTGEALKAYSRACPQITKPSAMLFRLYNDLSTTTSEMERGDVPKTIQCCMNERGVSEAAAREVIKELIMDNWRVINGDRACSSSFEEYFKSVAINVPRTSLFFYHHGDGYGKSDEETRDHIISLLLQPFKI</sequence>
<dbReference type="InterPro" id="IPR005630">
    <property type="entry name" value="Terpene_synthase_metal-bd"/>
</dbReference>
<dbReference type="InterPro" id="IPR034741">
    <property type="entry name" value="Terpene_cyclase-like_1_C"/>
</dbReference>
<comment type="cofactor">
    <cofactor evidence="1">
        <name>Mg(2+)</name>
        <dbReference type="ChEBI" id="CHEBI:18420"/>
    </cofactor>
</comment>
<dbReference type="PANTHER" id="PTHR31225">
    <property type="entry name" value="OS04G0344100 PROTEIN-RELATED"/>
    <property type="match status" value="1"/>
</dbReference>
<evidence type="ECO:0000256" key="2">
    <source>
        <dbReference type="ARBA" id="ARBA00022723"/>
    </source>
</evidence>
<dbReference type="Proteomes" id="UP001327560">
    <property type="component" value="Chromosome 1"/>
</dbReference>
<feature type="domain" description="Terpene synthase N-terminal" evidence="4">
    <location>
        <begin position="59"/>
        <end position="241"/>
    </location>
</feature>
<gene>
    <name evidence="6" type="ORF">Cni_G00262</name>
</gene>
<dbReference type="InterPro" id="IPR008949">
    <property type="entry name" value="Isoprenoid_synthase_dom_sf"/>
</dbReference>
<keyword evidence="2" id="KW-0479">Metal-binding</keyword>
<evidence type="ECO:0000313" key="6">
    <source>
        <dbReference type="EMBL" id="WOK91571.1"/>
    </source>
</evidence>
<dbReference type="InterPro" id="IPR036965">
    <property type="entry name" value="Terpene_synth_N_sf"/>
</dbReference>
<dbReference type="AlphaFoldDB" id="A0AAQ3JMC2"/>
<protein>
    <submittedName>
        <fullName evidence="6">Uncharacterized protein</fullName>
    </submittedName>
</protein>
<dbReference type="Pfam" id="PF01397">
    <property type="entry name" value="Terpene_synth"/>
    <property type="match status" value="1"/>
</dbReference>
<dbReference type="GO" id="GO:0000287">
    <property type="term" value="F:magnesium ion binding"/>
    <property type="evidence" value="ECO:0007669"/>
    <property type="project" value="InterPro"/>
</dbReference>
<dbReference type="Pfam" id="PF03936">
    <property type="entry name" value="Terpene_synth_C"/>
    <property type="match status" value="1"/>
</dbReference>
<dbReference type="CDD" id="cd00684">
    <property type="entry name" value="Terpene_cyclase_plant_C1"/>
    <property type="match status" value="1"/>
</dbReference>
<dbReference type="PANTHER" id="PTHR31225:SF252">
    <property type="entry name" value="TERPENE SYNTHASE 12-RELATED"/>
    <property type="match status" value="1"/>
</dbReference>
<evidence type="ECO:0000259" key="4">
    <source>
        <dbReference type="Pfam" id="PF01397"/>
    </source>
</evidence>
<organism evidence="6 7">
    <name type="scientific">Canna indica</name>
    <name type="common">Indian-shot</name>
    <dbReference type="NCBI Taxonomy" id="4628"/>
    <lineage>
        <taxon>Eukaryota</taxon>
        <taxon>Viridiplantae</taxon>
        <taxon>Streptophyta</taxon>
        <taxon>Embryophyta</taxon>
        <taxon>Tracheophyta</taxon>
        <taxon>Spermatophyta</taxon>
        <taxon>Magnoliopsida</taxon>
        <taxon>Liliopsida</taxon>
        <taxon>Zingiberales</taxon>
        <taxon>Cannaceae</taxon>
        <taxon>Canna</taxon>
    </lineage>
</organism>
<keyword evidence="3" id="KW-0460">Magnesium</keyword>
<evidence type="ECO:0000313" key="7">
    <source>
        <dbReference type="Proteomes" id="UP001327560"/>
    </source>
</evidence>
<proteinExistence type="predicted"/>
<evidence type="ECO:0000256" key="1">
    <source>
        <dbReference type="ARBA" id="ARBA00001946"/>
    </source>
</evidence>
<dbReference type="InterPro" id="IPR001906">
    <property type="entry name" value="Terpene_synth_N"/>
</dbReference>
<dbReference type="InterPro" id="IPR044814">
    <property type="entry name" value="Terpene_cyclase_plant_C1"/>
</dbReference>
<dbReference type="SFLD" id="SFLDG01019">
    <property type="entry name" value="Terpene_Cyclase_Like_1_C_Termi"/>
    <property type="match status" value="1"/>
</dbReference>
<dbReference type="FunFam" id="1.50.10.130:FF:000001">
    <property type="entry name" value="Isoprene synthase, chloroplastic"/>
    <property type="match status" value="1"/>
</dbReference>
<feature type="domain" description="Terpene synthase metal-binding" evidence="5">
    <location>
        <begin position="296"/>
        <end position="533"/>
    </location>
</feature>
<reference evidence="6 7" key="1">
    <citation type="submission" date="2023-10" db="EMBL/GenBank/DDBJ databases">
        <title>Chromosome-scale genome assembly provides insights into flower coloration mechanisms of Canna indica.</title>
        <authorList>
            <person name="Li C."/>
        </authorList>
    </citation>
    <scope>NUCLEOTIDE SEQUENCE [LARGE SCALE GENOMIC DNA]</scope>
    <source>
        <tissue evidence="6">Flower</tissue>
    </source>
</reference>
<name>A0AAQ3JMC2_9LILI</name>
<dbReference type="Gene3D" id="1.50.10.130">
    <property type="entry name" value="Terpene synthase, N-terminal domain"/>
    <property type="match status" value="1"/>
</dbReference>
<dbReference type="EMBL" id="CP136890">
    <property type="protein sequence ID" value="WOK91571.1"/>
    <property type="molecule type" value="Genomic_DNA"/>
</dbReference>
<dbReference type="InterPro" id="IPR050148">
    <property type="entry name" value="Terpene_synthase-like"/>
</dbReference>
<dbReference type="SUPFAM" id="SSF48576">
    <property type="entry name" value="Terpenoid synthases"/>
    <property type="match status" value="1"/>
</dbReference>
<keyword evidence="7" id="KW-1185">Reference proteome</keyword>